<dbReference type="EMBL" id="JANPWB010000013">
    <property type="protein sequence ID" value="KAJ1109305.1"/>
    <property type="molecule type" value="Genomic_DNA"/>
</dbReference>
<dbReference type="AlphaFoldDB" id="A0AAV7MZW4"/>
<organism evidence="1 2">
    <name type="scientific">Pleurodeles waltl</name>
    <name type="common">Iberian ribbed newt</name>
    <dbReference type="NCBI Taxonomy" id="8319"/>
    <lineage>
        <taxon>Eukaryota</taxon>
        <taxon>Metazoa</taxon>
        <taxon>Chordata</taxon>
        <taxon>Craniata</taxon>
        <taxon>Vertebrata</taxon>
        <taxon>Euteleostomi</taxon>
        <taxon>Amphibia</taxon>
        <taxon>Batrachia</taxon>
        <taxon>Caudata</taxon>
        <taxon>Salamandroidea</taxon>
        <taxon>Salamandridae</taxon>
        <taxon>Pleurodelinae</taxon>
        <taxon>Pleurodeles</taxon>
    </lineage>
</organism>
<evidence type="ECO:0000313" key="1">
    <source>
        <dbReference type="EMBL" id="KAJ1109305.1"/>
    </source>
</evidence>
<proteinExistence type="predicted"/>
<sequence>MLLGSRVVIGCCWAGSPTWPCIKNVNVDCLSRLPLRDTKEDAGNDNDEQRLVASLDEECRGSITEED</sequence>
<reference evidence="1" key="1">
    <citation type="journal article" date="2022" name="bioRxiv">
        <title>Sequencing and chromosome-scale assembly of the giantPleurodeles waltlgenome.</title>
        <authorList>
            <person name="Brown T."/>
            <person name="Elewa A."/>
            <person name="Iarovenko S."/>
            <person name="Subramanian E."/>
            <person name="Araus A.J."/>
            <person name="Petzold A."/>
            <person name="Susuki M."/>
            <person name="Suzuki K.-i.T."/>
            <person name="Hayashi T."/>
            <person name="Toyoda A."/>
            <person name="Oliveira C."/>
            <person name="Osipova E."/>
            <person name="Leigh N.D."/>
            <person name="Simon A."/>
            <person name="Yun M.H."/>
        </authorList>
    </citation>
    <scope>NUCLEOTIDE SEQUENCE</scope>
    <source>
        <strain evidence="1">20211129_DDA</strain>
        <tissue evidence="1">Liver</tissue>
    </source>
</reference>
<accession>A0AAV7MZW4</accession>
<dbReference type="Proteomes" id="UP001066276">
    <property type="component" value="Chromosome 9"/>
</dbReference>
<protein>
    <submittedName>
        <fullName evidence="1">Uncharacterized protein</fullName>
    </submittedName>
</protein>
<gene>
    <name evidence="1" type="ORF">NDU88_006667</name>
</gene>
<evidence type="ECO:0000313" key="2">
    <source>
        <dbReference type="Proteomes" id="UP001066276"/>
    </source>
</evidence>
<name>A0AAV7MZW4_PLEWA</name>
<keyword evidence="2" id="KW-1185">Reference proteome</keyword>
<comment type="caution">
    <text evidence="1">The sequence shown here is derived from an EMBL/GenBank/DDBJ whole genome shotgun (WGS) entry which is preliminary data.</text>
</comment>